<dbReference type="EMBL" id="MU069629">
    <property type="protein sequence ID" value="KAF5837089.1"/>
    <property type="molecule type" value="Genomic_DNA"/>
</dbReference>
<evidence type="ECO:0000259" key="3">
    <source>
        <dbReference type="PROSITE" id="PS50206"/>
    </source>
</evidence>
<dbReference type="InterPro" id="IPR001763">
    <property type="entry name" value="Rhodanese-like_dom"/>
</dbReference>
<feature type="non-terminal residue" evidence="4">
    <location>
        <position position="1"/>
    </location>
</feature>
<dbReference type="SMART" id="SM00450">
    <property type="entry name" value="RHOD"/>
    <property type="match status" value="1"/>
</dbReference>
<gene>
    <name evidence="4" type="ORF">DUNSADRAFT_4870</name>
</gene>
<feature type="domain" description="Rhodanese" evidence="3">
    <location>
        <begin position="144"/>
        <end position="277"/>
    </location>
</feature>
<dbReference type="PANTHER" id="PTHR44920">
    <property type="entry name" value="RHODANESE-LIKE DOMAIN-CONTAINING PROTEIN 14, CHLOROPLASTIC-RELATED"/>
    <property type="match status" value="1"/>
</dbReference>
<evidence type="ECO:0000313" key="5">
    <source>
        <dbReference type="Proteomes" id="UP000815325"/>
    </source>
</evidence>
<evidence type="ECO:0000256" key="2">
    <source>
        <dbReference type="SAM" id="Phobius"/>
    </source>
</evidence>
<dbReference type="InterPro" id="IPR043186">
    <property type="entry name" value="Str14"/>
</dbReference>
<dbReference type="Proteomes" id="UP000815325">
    <property type="component" value="Unassembled WGS sequence"/>
</dbReference>
<dbReference type="Gene3D" id="3.40.250.10">
    <property type="entry name" value="Rhodanese-like domain"/>
    <property type="match status" value="1"/>
</dbReference>
<feature type="region of interest" description="Disordered" evidence="1">
    <location>
        <begin position="275"/>
        <end position="304"/>
    </location>
</feature>
<protein>
    <recommendedName>
        <fullName evidence="3">Rhodanese domain-containing protein</fullName>
    </recommendedName>
</protein>
<evidence type="ECO:0000313" key="4">
    <source>
        <dbReference type="EMBL" id="KAF5837089.1"/>
    </source>
</evidence>
<keyword evidence="2" id="KW-1133">Transmembrane helix</keyword>
<dbReference type="PANTHER" id="PTHR44920:SF2">
    <property type="entry name" value="RHODANESE DOMAIN-CONTAINING PROTEIN"/>
    <property type="match status" value="1"/>
</dbReference>
<name>A0ABQ7GR75_DUNSA</name>
<dbReference type="PROSITE" id="PS50206">
    <property type="entry name" value="RHODANESE_3"/>
    <property type="match status" value="1"/>
</dbReference>
<feature type="transmembrane region" description="Helical" evidence="2">
    <location>
        <begin position="88"/>
        <end position="107"/>
    </location>
</feature>
<sequence length="304" mass="33028">MPAGLRKTCQLVSLKSVIAVDASTNIRTGKLSLSMASLKINSIPSFPLLRERQSALHQGRVLHARQIHRRRSCIAAALPEADANNINLVYGGLGLAAASFVGTFFIAPRLLGEKNADWNKEILPALRSASFRSITPEAACSRAKKRQAVLIDVRLPAKFDEIRAKSSMNVPLYIPIQNWDAASIIRRAGFASFGVYGTELNPNFVEEVKEESKGRELMVICESGGSIEAKAGNDKGFQSRSLKAIYYLLQGGVSSNKISHVSGGLSRWTREDLPIASGEGEDEDDDDRSGLQKLGLPSFFGLGR</sequence>
<dbReference type="SUPFAM" id="SSF52821">
    <property type="entry name" value="Rhodanese/Cell cycle control phosphatase"/>
    <property type="match status" value="1"/>
</dbReference>
<reference evidence="4" key="1">
    <citation type="submission" date="2017-08" db="EMBL/GenBank/DDBJ databases">
        <authorList>
            <person name="Polle J.E."/>
            <person name="Barry K."/>
            <person name="Cushman J."/>
            <person name="Schmutz J."/>
            <person name="Tran D."/>
            <person name="Hathwaick L.T."/>
            <person name="Yim W.C."/>
            <person name="Jenkins J."/>
            <person name="Mckie-Krisberg Z.M."/>
            <person name="Prochnik S."/>
            <person name="Lindquist E."/>
            <person name="Dockter R.B."/>
            <person name="Adam C."/>
            <person name="Molina H."/>
            <person name="Bunkerborg J."/>
            <person name="Jin E."/>
            <person name="Buchheim M."/>
            <person name="Magnuson J."/>
        </authorList>
    </citation>
    <scope>NUCLEOTIDE SEQUENCE</scope>
    <source>
        <strain evidence="4">CCAP 19/18</strain>
    </source>
</reference>
<dbReference type="InterPro" id="IPR036873">
    <property type="entry name" value="Rhodanese-like_dom_sf"/>
</dbReference>
<organism evidence="4 5">
    <name type="scientific">Dunaliella salina</name>
    <name type="common">Green alga</name>
    <name type="synonym">Protococcus salinus</name>
    <dbReference type="NCBI Taxonomy" id="3046"/>
    <lineage>
        <taxon>Eukaryota</taxon>
        <taxon>Viridiplantae</taxon>
        <taxon>Chlorophyta</taxon>
        <taxon>core chlorophytes</taxon>
        <taxon>Chlorophyceae</taxon>
        <taxon>CS clade</taxon>
        <taxon>Chlamydomonadales</taxon>
        <taxon>Dunaliellaceae</taxon>
        <taxon>Dunaliella</taxon>
    </lineage>
</organism>
<proteinExistence type="predicted"/>
<accession>A0ABQ7GR75</accession>
<comment type="caution">
    <text evidence="4">The sequence shown here is derived from an EMBL/GenBank/DDBJ whole genome shotgun (WGS) entry which is preliminary data.</text>
</comment>
<evidence type="ECO:0000256" key="1">
    <source>
        <dbReference type="SAM" id="MobiDB-lite"/>
    </source>
</evidence>
<keyword evidence="2" id="KW-0812">Transmembrane</keyword>
<keyword evidence="2" id="KW-0472">Membrane</keyword>
<keyword evidence="5" id="KW-1185">Reference proteome</keyword>
<dbReference type="CDD" id="cd00158">
    <property type="entry name" value="RHOD"/>
    <property type="match status" value="1"/>
</dbReference>